<dbReference type="EC" id="6.3.3.3" evidence="8"/>
<dbReference type="Proteomes" id="UP000248758">
    <property type="component" value="Chromosome 1"/>
</dbReference>
<feature type="binding site" evidence="8">
    <location>
        <position position="55"/>
    </location>
    <ligand>
        <name>ATP</name>
        <dbReference type="ChEBI" id="CHEBI:30616"/>
    </ligand>
</feature>
<sequence length="173" mass="18392">MKNCWFITGTDTDAGKTVATCGLLQAAAQRGWRAAGYKPVASGAEMTAEGLRNRDGLLLQRYSLSGLHYAEINPLTFAEATSPHIVSQAENRPVTAQAMSAGLQHLKTKADWIAVEGAGGWFTPLGEGFLYPEWVIREQLPVILVVGMKLGCINHALLTAEAIQASGQVLAAG</sequence>
<evidence type="ECO:0000256" key="4">
    <source>
        <dbReference type="ARBA" id="ARBA00022741"/>
    </source>
</evidence>
<dbReference type="AlphaFoldDB" id="A0A2X5NKT7"/>
<dbReference type="GO" id="GO:0005829">
    <property type="term" value="C:cytosol"/>
    <property type="evidence" value="ECO:0007669"/>
    <property type="project" value="TreeGrafter"/>
</dbReference>
<dbReference type="GO" id="GO:0000287">
    <property type="term" value="F:magnesium ion binding"/>
    <property type="evidence" value="ECO:0007669"/>
    <property type="project" value="UniProtKB-UniRule"/>
</dbReference>
<comment type="pathway">
    <text evidence="8">Cofactor biosynthesis; biotin biosynthesis; biotin from 7,8-diaminononanoate: step 1/2.</text>
</comment>
<feature type="binding site" evidence="8">
    <location>
        <position position="17"/>
    </location>
    <ligand>
        <name>Mg(2+)</name>
        <dbReference type="ChEBI" id="CHEBI:18420"/>
    </ligand>
</feature>
<accession>A0A2X5NKT7</accession>
<evidence type="ECO:0000313" key="10">
    <source>
        <dbReference type="Proteomes" id="UP000248758"/>
    </source>
</evidence>
<keyword evidence="6 8" id="KW-0067">ATP-binding</keyword>
<dbReference type="KEGG" id="tpty:NCTC11468_01258"/>
<dbReference type="SUPFAM" id="SSF52540">
    <property type="entry name" value="P-loop containing nucleoside triphosphate hydrolases"/>
    <property type="match status" value="1"/>
</dbReference>
<keyword evidence="1 8" id="KW-0963">Cytoplasm</keyword>
<evidence type="ECO:0000313" key="9">
    <source>
        <dbReference type="EMBL" id="SQK74039.1"/>
    </source>
</evidence>
<comment type="cofactor">
    <cofactor evidence="8">
        <name>Mg(2+)</name>
        <dbReference type="ChEBI" id="CHEBI:18420"/>
    </cofactor>
</comment>
<dbReference type="Pfam" id="PF13500">
    <property type="entry name" value="AAA_26"/>
    <property type="match status" value="1"/>
</dbReference>
<organism evidence="9 10">
    <name type="scientific">Tatumella ptyseos</name>
    <dbReference type="NCBI Taxonomy" id="82987"/>
    <lineage>
        <taxon>Bacteria</taxon>
        <taxon>Pseudomonadati</taxon>
        <taxon>Pseudomonadota</taxon>
        <taxon>Gammaproteobacteria</taxon>
        <taxon>Enterobacterales</taxon>
        <taxon>Erwiniaceae</taxon>
        <taxon>Tatumella</taxon>
    </lineage>
</organism>
<comment type="function">
    <text evidence="8">Catalyzes a mechanistically unusual reaction, the ATP-dependent insertion of CO2 between the N7 and N8 nitrogen atoms of 7,8-diaminopelargonic acid (DAPA, also called 7,8-diammoniononanoate) to form a ureido ring.</text>
</comment>
<dbReference type="InterPro" id="IPR027417">
    <property type="entry name" value="P-loop_NTPase"/>
</dbReference>
<reference evidence="9 10" key="1">
    <citation type="submission" date="2018-06" db="EMBL/GenBank/DDBJ databases">
        <authorList>
            <consortium name="Pathogen Informatics"/>
            <person name="Doyle S."/>
        </authorList>
    </citation>
    <scope>NUCLEOTIDE SEQUENCE [LARGE SCALE GENOMIC DNA]</scope>
    <source>
        <strain evidence="9 10">NCTC11468</strain>
    </source>
</reference>
<evidence type="ECO:0000256" key="8">
    <source>
        <dbReference type="HAMAP-Rule" id="MF_00336"/>
    </source>
</evidence>
<comment type="similarity">
    <text evidence="8">Belongs to the dethiobiotin synthetase family.</text>
</comment>
<comment type="caution">
    <text evidence="8">Lacks conserved residue(s) required for the propagation of feature annotation.</text>
</comment>
<evidence type="ECO:0000256" key="2">
    <source>
        <dbReference type="ARBA" id="ARBA00022598"/>
    </source>
</evidence>
<keyword evidence="7 8" id="KW-0460">Magnesium</keyword>
<feature type="binding site" evidence="8">
    <location>
        <begin position="13"/>
        <end position="18"/>
    </location>
    <ligand>
        <name>ATP</name>
        <dbReference type="ChEBI" id="CHEBI:30616"/>
    </ligand>
</feature>
<feature type="binding site" evidence="8">
    <location>
        <begin position="116"/>
        <end position="119"/>
    </location>
    <ligand>
        <name>ATP</name>
        <dbReference type="ChEBI" id="CHEBI:30616"/>
    </ligand>
</feature>
<proteinExistence type="inferred from homology"/>
<dbReference type="UniPathway" id="UPA00078">
    <property type="reaction ID" value="UER00161"/>
</dbReference>
<evidence type="ECO:0000256" key="5">
    <source>
        <dbReference type="ARBA" id="ARBA00022756"/>
    </source>
</evidence>
<dbReference type="GO" id="GO:0004141">
    <property type="term" value="F:dethiobiotin synthase activity"/>
    <property type="evidence" value="ECO:0007669"/>
    <property type="project" value="UniProtKB-UniRule"/>
</dbReference>
<dbReference type="EMBL" id="LS483499">
    <property type="protein sequence ID" value="SQK74039.1"/>
    <property type="molecule type" value="Genomic_DNA"/>
</dbReference>
<comment type="catalytic activity">
    <reaction evidence="8">
        <text>(7R,8S)-7,8-diammoniononanoate + CO2 + ATP = (4R,5S)-dethiobiotin + ADP + phosphate + 3 H(+)</text>
        <dbReference type="Rhea" id="RHEA:15805"/>
        <dbReference type="ChEBI" id="CHEBI:15378"/>
        <dbReference type="ChEBI" id="CHEBI:16526"/>
        <dbReference type="ChEBI" id="CHEBI:30616"/>
        <dbReference type="ChEBI" id="CHEBI:43474"/>
        <dbReference type="ChEBI" id="CHEBI:149469"/>
        <dbReference type="ChEBI" id="CHEBI:149473"/>
        <dbReference type="ChEBI" id="CHEBI:456216"/>
        <dbReference type="EC" id="6.3.3.3"/>
    </reaction>
</comment>
<evidence type="ECO:0000256" key="1">
    <source>
        <dbReference type="ARBA" id="ARBA00022490"/>
    </source>
</evidence>
<keyword evidence="5 8" id="KW-0093">Biotin biosynthesis</keyword>
<feature type="active site" evidence="8">
    <location>
        <position position="38"/>
    </location>
</feature>
<comment type="subunit">
    <text evidence="8">Homodimer.</text>
</comment>
<feature type="binding site" evidence="8">
    <location>
        <position position="55"/>
    </location>
    <ligand>
        <name>Mg(2+)</name>
        <dbReference type="ChEBI" id="CHEBI:18420"/>
    </ligand>
</feature>
<dbReference type="HAMAP" id="MF_00336">
    <property type="entry name" value="BioD"/>
    <property type="match status" value="1"/>
</dbReference>
<dbReference type="FunFam" id="3.40.50.300:FF:000292">
    <property type="entry name" value="ATP-dependent dethiobiotin synthetase BioD"/>
    <property type="match status" value="1"/>
</dbReference>
<protein>
    <recommendedName>
        <fullName evidence="8">ATP-dependent dethiobiotin synthetase BioD</fullName>
        <ecNumber evidence="8">6.3.3.3</ecNumber>
    </recommendedName>
    <alternativeName>
        <fullName evidence="8">DTB synthetase</fullName>
        <shortName evidence="8">DTBS</shortName>
    </alternativeName>
    <alternativeName>
        <fullName evidence="8">Dethiobiotin synthase</fullName>
    </alternativeName>
</protein>
<dbReference type="GO" id="GO:0005524">
    <property type="term" value="F:ATP binding"/>
    <property type="evidence" value="ECO:0007669"/>
    <property type="project" value="UniProtKB-UniRule"/>
</dbReference>
<keyword evidence="4 8" id="KW-0547">Nucleotide-binding</keyword>
<name>A0A2X5NKT7_9GAMM</name>
<evidence type="ECO:0000256" key="7">
    <source>
        <dbReference type="ARBA" id="ARBA00022842"/>
    </source>
</evidence>
<keyword evidence="3 8" id="KW-0479">Metal-binding</keyword>
<keyword evidence="2 8" id="KW-0436">Ligase</keyword>
<dbReference type="GO" id="GO:0009102">
    <property type="term" value="P:biotin biosynthetic process"/>
    <property type="evidence" value="ECO:0007669"/>
    <property type="project" value="UniProtKB-UniRule"/>
</dbReference>
<dbReference type="CDD" id="cd03109">
    <property type="entry name" value="DTBS"/>
    <property type="match status" value="1"/>
</dbReference>
<dbReference type="NCBIfam" id="TIGR00347">
    <property type="entry name" value="bioD"/>
    <property type="match status" value="1"/>
</dbReference>
<evidence type="ECO:0000256" key="3">
    <source>
        <dbReference type="ARBA" id="ARBA00022723"/>
    </source>
</evidence>
<gene>
    <name evidence="9" type="primary">bioD1_1</name>
    <name evidence="8" type="synonym">bioD</name>
    <name evidence="9" type="ORF">NCTC11468_01258</name>
</gene>
<feature type="binding site" evidence="8">
    <location>
        <position position="116"/>
    </location>
    <ligand>
        <name>Mg(2+)</name>
        <dbReference type="ChEBI" id="CHEBI:18420"/>
    </ligand>
</feature>
<comment type="subcellular location">
    <subcellularLocation>
        <location evidence="8">Cytoplasm</location>
    </subcellularLocation>
</comment>
<evidence type="ECO:0000256" key="6">
    <source>
        <dbReference type="ARBA" id="ARBA00022840"/>
    </source>
</evidence>
<dbReference type="PANTHER" id="PTHR43210:SF5">
    <property type="entry name" value="DETHIOBIOTIN SYNTHETASE"/>
    <property type="match status" value="1"/>
</dbReference>
<dbReference type="InterPro" id="IPR004472">
    <property type="entry name" value="DTB_synth_BioD"/>
</dbReference>
<dbReference type="GO" id="GO:0042803">
    <property type="term" value="F:protein homodimerization activity"/>
    <property type="evidence" value="ECO:0007669"/>
    <property type="project" value="UniProtKB-ARBA"/>
</dbReference>
<dbReference type="Gene3D" id="3.40.50.300">
    <property type="entry name" value="P-loop containing nucleotide triphosphate hydrolases"/>
    <property type="match status" value="1"/>
</dbReference>
<dbReference type="PANTHER" id="PTHR43210">
    <property type="entry name" value="DETHIOBIOTIN SYNTHETASE"/>
    <property type="match status" value="1"/>
</dbReference>
<feature type="binding site" evidence="8">
    <location>
        <position position="42"/>
    </location>
    <ligand>
        <name>substrate</name>
    </ligand>
</feature>